<dbReference type="AlphaFoldDB" id="A0AAU3H250"/>
<gene>
    <name evidence="2" type="ORF">OG626_21455</name>
</gene>
<accession>A0AAU3H250</accession>
<evidence type="ECO:0000313" key="2">
    <source>
        <dbReference type="EMBL" id="WTY97280.1"/>
    </source>
</evidence>
<evidence type="ECO:0000256" key="1">
    <source>
        <dbReference type="SAM" id="MobiDB-lite"/>
    </source>
</evidence>
<name>A0AAU3H250_9ACTN</name>
<protein>
    <submittedName>
        <fullName evidence="2">Uncharacterized protein</fullName>
    </submittedName>
</protein>
<dbReference type="EMBL" id="CP109535">
    <property type="protein sequence ID" value="WTY97280.1"/>
    <property type="molecule type" value="Genomic_DNA"/>
</dbReference>
<feature type="region of interest" description="Disordered" evidence="1">
    <location>
        <begin position="1"/>
        <end position="24"/>
    </location>
</feature>
<sequence>MGDTPAPEALSVPRAATRPRLLPWPSPDGKPCFLVTDDGNSHLSQVADETEAAQLDAGAEVLVNALAVLGDTMSPYSEVRYAGIRLAECLGDARRIARDAPAHDGDGGLTMPWLGMTADFGRSTGPTARSCAGGGPAVSDDGSRLCEF</sequence>
<proteinExistence type="predicted"/>
<organism evidence="2">
    <name type="scientific">Streptomyces sp. NBC_01401</name>
    <dbReference type="NCBI Taxonomy" id="2903854"/>
    <lineage>
        <taxon>Bacteria</taxon>
        <taxon>Bacillati</taxon>
        <taxon>Actinomycetota</taxon>
        <taxon>Actinomycetes</taxon>
        <taxon>Kitasatosporales</taxon>
        <taxon>Streptomycetaceae</taxon>
        <taxon>Streptomyces</taxon>
    </lineage>
</organism>
<reference evidence="2" key="1">
    <citation type="submission" date="2022-10" db="EMBL/GenBank/DDBJ databases">
        <title>The complete genomes of actinobacterial strains from the NBC collection.</title>
        <authorList>
            <person name="Joergensen T.S."/>
            <person name="Alvarez Arevalo M."/>
            <person name="Sterndorff E.B."/>
            <person name="Faurdal D."/>
            <person name="Vuksanovic O."/>
            <person name="Mourched A.-S."/>
            <person name="Charusanti P."/>
            <person name="Shaw S."/>
            <person name="Blin K."/>
            <person name="Weber T."/>
        </authorList>
    </citation>
    <scope>NUCLEOTIDE SEQUENCE</scope>
    <source>
        <strain evidence="2">NBC_01401</strain>
    </source>
</reference>